<organism evidence="2 3">
    <name type="scientific">Centropus unirufus</name>
    <dbReference type="NCBI Taxonomy" id="1118519"/>
    <lineage>
        <taxon>Eukaryota</taxon>
        <taxon>Metazoa</taxon>
        <taxon>Chordata</taxon>
        <taxon>Craniata</taxon>
        <taxon>Vertebrata</taxon>
        <taxon>Euteleostomi</taxon>
        <taxon>Archelosauria</taxon>
        <taxon>Archosauria</taxon>
        <taxon>Dinosauria</taxon>
        <taxon>Saurischia</taxon>
        <taxon>Theropoda</taxon>
        <taxon>Coelurosauria</taxon>
        <taxon>Aves</taxon>
        <taxon>Neognathae</taxon>
        <taxon>Neoaves</taxon>
        <taxon>Otidimorphae</taxon>
        <taxon>Cuculiformes</taxon>
        <taxon>Centropidae</taxon>
        <taxon>Centropus</taxon>
    </lineage>
</organism>
<dbReference type="OrthoDB" id="9390335at2759"/>
<comment type="caution">
    <text evidence="2">The sequence shown here is derived from an EMBL/GenBank/DDBJ whole genome shotgun (WGS) entry which is preliminary data.</text>
</comment>
<dbReference type="AlphaFoldDB" id="A0A7K4ZG66"/>
<keyword evidence="3" id="KW-1185">Reference proteome</keyword>
<dbReference type="EMBL" id="VYZI01000035">
    <property type="protein sequence ID" value="NWR70412.1"/>
    <property type="molecule type" value="Genomic_DNA"/>
</dbReference>
<gene>
    <name evidence="2" type="primary">Cep295_5</name>
    <name evidence="2" type="ORF">CENUNI_R14807</name>
</gene>
<protein>
    <submittedName>
        <fullName evidence="2">CE295 protein</fullName>
    </submittedName>
</protein>
<evidence type="ECO:0000256" key="1">
    <source>
        <dbReference type="SAM" id="MobiDB-lite"/>
    </source>
</evidence>
<proteinExistence type="predicted"/>
<name>A0A7K4ZG66_9AVES</name>
<accession>A0A7K4ZG66</accession>
<sequence>SGLSSDSAEDPAWREIASCHWNSLLPFTLWQRQENLSGASEPQLPKESHMQQILRNCSGHLKSNSKGGAHFQALPAEIAFPETERPFLNFHHQPFQPLEPSLDFDTSSSSSQYKVSDDNREFSKTLKVSRKSQDEPVFLEVGNSSLNRQRNNRFPGLETARSSSLTSEGSIKDNIA</sequence>
<feature type="compositionally biased region" description="Polar residues" evidence="1">
    <location>
        <begin position="160"/>
        <end position="169"/>
    </location>
</feature>
<reference evidence="2 3" key="1">
    <citation type="submission" date="2019-09" db="EMBL/GenBank/DDBJ databases">
        <title>Bird 10,000 Genomes (B10K) Project - Family phase.</title>
        <authorList>
            <person name="Zhang G."/>
        </authorList>
    </citation>
    <scope>NUCLEOTIDE SEQUENCE [LARGE SCALE GENOMIC DNA]</scope>
    <source>
        <strain evidence="2">B10K-DU-017-25</strain>
        <tissue evidence="2">Mixed tissue sample</tissue>
    </source>
</reference>
<evidence type="ECO:0000313" key="3">
    <source>
        <dbReference type="Proteomes" id="UP000517892"/>
    </source>
</evidence>
<feature type="non-terminal residue" evidence="2">
    <location>
        <position position="1"/>
    </location>
</feature>
<feature type="region of interest" description="Disordered" evidence="1">
    <location>
        <begin position="92"/>
        <end position="176"/>
    </location>
</feature>
<dbReference type="Proteomes" id="UP000517892">
    <property type="component" value="Unassembled WGS sequence"/>
</dbReference>
<feature type="compositionally biased region" description="Basic and acidic residues" evidence="1">
    <location>
        <begin position="115"/>
        <end position="124"/>
    </location>
</feature>
<feature type="non-terminal residue" evidence="2">
    <location>
        <position position="176"/>
    </location>
</feature>
<evidence type="ECO:0000313" key="2">
    <source>
        <dbReference type="EMBL" id="NWR70412.1"/>
    </source>
</evidence>